<organism evidence="2 3">
    <name type="scientific">Gibberella nygamai</name>
    <name type="common">Bean root rot disease fungus</name>
    <name type="synonym">Fusarium nygamai</name>
    <dbReference type="NCBI Taxonomy" id="42673"/>
    <lineage>
        <taxon>Eukaryota</taxon>
        <taxon>Fungi</taxon>
        <taxon>Dikarya</taxon>
        <taxon>Ascomycota</taxon>
        <taxon>Pezizomycotina</taxon>
        <taxon>Sordariomycetes</taxon>
        <taxon>Hypocreomycetidae</taxon>
        <taxon>Hypocreales</taxon>
        <taxon>Nectriaceae</taxon>
        <taxon>Fusarium</taxon>
        <taxon>Fusarium fujikuroi species complex</taxon>
    </lineage>
</organism>
<dbReference type="EMBL" id="MTQA01000076">
    <property type="protein sequence ID" value="PNP80749.1"/>
    <property type="molecule type" value="Genomic_DNA"/>
</dbReference>
<sequence>MDLSGSFSSDNEEHVSNKNEASSLDEVAKIFADQSITRKSSTHTEAWQRGNPTSYYF</sequence>
<evidence type="ECO:0000313" key="2">
    <source>
        <dbReference type="EMBL" id="PNP80749.1"/>
    </source>
</evidence>
<keyword evidence="3" id="KW-1185">Reference proteome</keyword>
<evidence type="ECO:0000256" key="1">
    <source>
        <dbReference type="SAM" id="MobiDB-lite"/>
    </source>
</evidence>
<feature type="region of interest" description="Disordered" evidence="1">
    <location>
        <begin position="1"/>
        <end position="24"/>
    </location>
</feature>
<name>A0A2K0WEQ6_GIBNY</name>
<dbReference type="AlphaFoldDB" id="A0A2K0WEQ6"/>
<accession>A0A2K0WEQ6</accession>
<comment type="caution">
    <text evidence="2">The sequence shown here is derived from an EMBL/GenBank/DDBJ whole genome shotgun (WGS) entry which is preliminary data.</text>
</comment>
<reference evidence="2 3" key="1">
    <citation type="submission" date="2017-06" db="EMBL/GenBank/DDBJ databases">
        <title>Genome of Fusarium nygamai isolate CS10214.</title>
        <authorList>
            <person name="Gardiner D.M."/>
            <person name="Obanor F."/>
            <person name="Kazan K."/>
        </authorList>
    </citation>
    <scope>NUCLEOTIDE SEQUENCE [LARGE SCALE GENOMIC DNA]</scope>
    <source>
        <strain evidence="2 3">CS10214</strain>
    </source>
</reference>
<proteinExistence type="predicted"/>
<evidence type="ECO:0000313" key="3">
    <source>
        <dbReference type="Proteomes" id="UP000236664"/>
    </source>
</evidence>
<dbReference type="Proteomes" id="UP000236664">
    <property type="component" value="Unassembled WGS sequence"/>
</dbReference>
<protein>
    <submittedName>
        <fullName evidence="2">Uncharacterized protein</fullName>
    </submittedName>
</protein>
<gene>
    <name evidence="2" type="ORF">FNYG_05877</name>
</gene>